<dbReference type="PANTHER" id="PTHR34605:SF3">
    <property type="entry name" value="P CELL-TYPE AGGLUTINATION PROTEIN MAP4-LIKE-RELATED"/>
    <property type="match status" value="1"/>
</dbReference>
<reference evidence="2 3" key="1">
    <citation type="submission" date="2021-05" db="EMBL/GenBank/DDBJ databases">
        <authorList>
            <person name="Zahm M."/>
            <person name="Klopp C."/>
            <person name="Cabau C."/>
            <person name="Kuhl H."/>
            <person name="Suciu R."/>
            <person name="Ciorpac M."/>
            <person name="Holostenco D."/>
            <person name="Gessner J."/>
            <person name="Wuertz S."/>
            <person name="Hohne C."/>
            <person name="Stock M."/>
            <person name="Gislard M."/>
            <person name="Lluch J."/>
            <person name="Milhes M."/>
            <person name="Lampietro C."/>
            <person name="Lopez Roques C."/>
            <person name="Donnadieu C."/>
            <person name="Du K."/>
            <person name="Schartl M."/>
            <person name="Guiguen Y."/>
        </authorList>
    </citation>
    <scope>NUCLEOTIDE SEQUENCE [LARGE SCALE GENOMIC DNA]</scope>
    <source>
        <strain evidence="2">Hh-F2</strain>
        <tissue evidence="2">Blood</tissue>
    </source>
</reference>
<dbReference type="EMBL" id="JAHFZB010000027">
    <property type="protein sequence ID" value="KAK6473498.1"/>
    <property type="molecule type" value="Genomic_DNA"/>
</dbReference>
<evidence type="ECO:0000313" key="3">
    <source>
        <dbReference type="Proteomes" id="UP001369086"/>
    </source>
</evidence>
<evidence type="ECO:0000256" key="1">
    <source>
        <dbReference type="SAM" id="SignalP"/>
    </source>
</evidence>
<dbReference type="Proteomes" id="UP001369086">
    <property type="component" value="Unassembled WGS sequence"/>
</dbReference>
<proteinExistence type="predicted"/>
<evidence type="ECO:0000313" key="2">
    <source>
        <dbReference type="EMBL" id="KAK6473498.1"/>
    </source>
</evidence>
<accession>A0ABR0YLT5</accession>
<sequence length="203" mass="21819">PISTDLLLCLITALQQGCFNVFNDIVMETLCLTAAFGFLRCAEFSTPSTSSFPALGLKRSDLSQSPETTLSSTSDLQKTVHLSQGFSIFRRIPSSSTAPDLYVTRHWFSSRLCTLLSRIGLSSNYFSPHSFWIGAGINQHLIKSMGRWISSAVKLYIRSSSADIATAHQALVSLPGVGGALSARSTRGFLPAGGFPLHSADGL</sequence>
<dbReference type="InterPro" id="IPR052925">
    <property type="entry name" value="Phage_Integrase-like_Recomb"/>
</dbReference>
<feature type="non-terminal residue" evidence="2">
    <location>
        <position position="1"/>
    </location>
</feature>
<dbReference type="PANTHER" id="PTHR34605">
    <property type="entry name" value="PHAGE_INTEGRASE DOMAIN-CONTAINING PROTEIN"/>
    <property type="match status" value="1"/>
</dbReference>
<name>A0ABR0YLT5_HUSHU</name>
<comment type="caution">
    <text evidence="2">The sequence shown here is derived from an EMBL/GenBank/DDBJ whole genome shotgun (WGS) entry which is preliminary data.</text>
</comment>
<protein>
    <submittedName>
        <fullName evidence="2">Uncharacterized protein</fullName>
    </submittedName>
</protein>
<keyword evidence="3" id="KW-1185">Reference proteome</keyword>
<organism evidence="2 3">
    <name type="scientific">Huso huso</name>
    <name type="common">Beluga</name>
    <name type="synonym">Acipenser huso</name>
    <dbReference type="NCBI Taxonomy" id="61971"/>
    <lineage>
        <taxon>Eukaryota</taxon>
        <taxon>Metazoa</taxon>
        <taxon>Chordata</taxon>
        <taxon>Craniata</taxon>
        <taxon>Vertebrata</taxon>
        <taxon>Euteleostomi</taxon>
        <taxon>Actinopterygii</taxon>
        <taxon>Chondrostei</taxon>
        <taxon>Acipenseriformes</taxon>
        <taxon>Acipenseridae</taxon>
        <taxon>Huso</taxon>
    </lineage>
</organism>
<feature type="chain" id="PRO_5046616341" evidence="1">
    <location>
        <begin position="18"/>
        <end position="203"/>
    </location>
</feature>
<gene>
    <name evidence="2" type="ORF">HHUSO_G26938</name>
</gene>
<feature type="signal peptide" evidence="1">
    <location>
        <begin position="1"/>
        <end position="17"/>
    </location>
</feature>
<keyword evidence="1" id="KW-0732">Signal</keyword>